<organism evidence="3 4">
    <name type="scientific">Photobacterium sanguinicancri</name>
    <dbReference type="NCBI Taxonomy" id="875932"/>
    <lineage>
        <taxon>Bacteria</taxon>
        <taxon>Pseudomonadati</taxon>
        <taxon>Pseudomonadota</taxon>
        <taxon>Gammaproteobacteria</taxon>
        <taxon>Vibrionales</taxon>
        <taxon>Vibrionaceae</taxon>
        <taxon>Photobacterium</taxon>
    </lineage>
</organism>
<proteinExistence type="predicted"/>
<evidence type="ECO:0000313" key="4">
    <source>
        <dbReference type="Proteomes" id="UP001170624"/>
    </source>
</evidence>
<protein>
    <submittedName>
        <fullName evidence="3">Uncharacterized protein</fullName>
    </submittedName>
</protein>
<name>A0AAW7YB30_9GAMM</name>
<keyword evidence="2" id="KW-0472">Membrane</keyword>
<keyword evidence="2" id="KW-0812">Transmembrane</keyword>
<dbReference type="EMBL" id="JAUOPU010000069">
    <property type="protein sequence ID" value="MDO6545527.1"/>
    <property type="molecule type" value="Genomic_DNA"/>
</dbReference>
<feature type="transmembrane region" description="Helical" evidence="2">
    <location>
        <begin position="68"/>
        <end position="86"/>
    </location>
</feature>
<reference evidence="3" key="1">
    <citation type="submission" date="2023-07" db="EMBL/GenBank/DDBJ databases">
        <title>Genome content predicts the carbon catabolic preferences of heterotrophic bacteria.</title>
        <authorList>
            <person name="Gralka M."/>
        </authorList>
    </citation>
    <scope>NUCLEOTIDE SEQUENCE</scope>
    <source>
        <strain evidence="3">G2M05</strain>
    </source>
</reference>
<accession>A0AAW7YB30</accession>
<evidence type="ECO:0000313" key="3">
    <source>
        <dbReference type="EMBL" id="MDO6545527.1"/>
    </source>
</evidence>
<feature type="compositionally biased region" description="Basic and acidic residues" evidence="1">
    <location>
        <begin position="36"/>
        <end position="51"/>
    </location>
</feature>
<keyword evidence="2" id="KW-1133">Transmembrane helix</keyword>
<feature type="region of interest" description="Disordered" evidence="1">
    <location>
        <begin position="36"/>
        <end position="60"/>
    </location>
</feature>
<evidence type="ECO:0000256" key="1">
    <source>
        <dbReference type="SAM" id="MobiDB-lite"/>
    </source>
</evidence>
<dbReference type="RefSeq" id="WP_303502288.1">
    <property type="nucleotide sequence ID" value="NZ_JAUOPU010000069.1"/>
</dbReference>
<dbReference type="Proteomes" id="UP001170624">
    <property type="component" value="Unassembled WGS sequence"/>
</dbReference>
<sequence length="90" mass="10030">MFDDWGETLGGITDSIISGGESWVDGWFANETNKVKEAAPEQQRPKEEPARQPDGQPINYQPLTSTNMMLMMGGGMVVLMVFMFLMTRGK</sequence>
<evidence type="ECO:0000256" key="2">
    <source>
        <dbReference type="SAM" id="Phobius"/>
    </source>
</evidence>
<comment type="caution">
    <text evidence="3">The sequence shown here is derived from an EMBL/GenBank/DDBJ whole genome shotgun (WGS) entry which is preliminary data.</text>
</comment>
<dbReference type="AlphaFoldDB" id="A0AAW7YB30"/>
<gene>
    <name evidence="3" type="ORF">Q4568_23635</name>
</gene>